<evidence type="ECO:0000313" key="3">
    <source>
        <dbReference type="Proteomes" id="UP000193118"/>
    </source>
</evidence>
<keyword evidence="1" id="KW-0732">Signal</keyword>
<dbReference type="AlphaFoldDB" id="A0A1X3DG74"/>
<evidence type="ECO:0000256" key="1">
    <source>
        <dbReference type="SAM" id="SignalP"/>
    </source>
</evidence>
<dbReference type="Proteomes" id="UP000193118">
    <property type="component" value="Unassembled WGS sequence"/>
</dbReference>
<evidence type="ECO:0008006" key="4">
    <source>
        <dbReference type="Google" id="ProtNLM"/>
    </source>
</evidence>
<comment type="caution">
    <text evidence="2">The sequence shown here is derived from an EMBL/GenBank/DDBJ whole genome shotgun (WGS) entry which is preliminary data.</text>
</comment>
<protein>
    <recommendedName>
        <fullName evidence="4">Lipoprotein</fullName>
    </recommendedName>
</protein>
<feature type="signal peptide" evidence="1">
    <location>
        <begin position="1"/>
        <end position="27"/>
    </location>
</feature>
<proteinExistence type="predicted"/>
<evidence type="ECO:0000313" key="2">
    <source>
        <dbReference type="EMBL" id="OSI18467.1"/>
    </source>
</evidence>
<gene>
    <name evidence="2" type="ORF">BWD09_01425</name>
</gene>
<feature type="chain" id="PRO_5012643020" description="Lipoprotein" evidence="1">
    <location>
        <begin position="28"/>
        <end position="133"/>
    </location>
</feature>
<dbReference type="GeneID" id="94579976"/>
<accession>A0A1X3DG74</accession>
<reference evidence="3" key="1">
    <citation type="submission" date="2017-01" db="EMBL/GenBank/DDBJ databases">
        <authorList>
            <person name="Wolfgang W.J."/>
            <person name="Cole J."/>
            <person name="Wroblewski D."/>
            <person name="Mcginnis J."/>
            <person name="Musser K.A."/>
        </authorList>
    </citation>
    <scope>NUCLEOTIDE SEQUENCE [LARGE SCALE GENOMIC DNA]</scope>
    <source>
        <strain evidence="3">DSM 19151</strain>
    </source>
</reference>
<sequence length="133" mass="15749">MNKTRTLIALAAALLLAACAVTPEQRAAREAAQKKREQDLQVALAAQCDKETAQLMRQQFELSANPDASVQKSFRLRYVDKVSDPMFQACYKMAWQNYLARQELERMRYYDDWDDFYYPFRGPFRRPFCHYCW</sequence>
<keyword evidence="3" id="KW-1185">Reference proteome</keyword>
<organism evidence="2 3">
    <name type="scientific">Neisseria dentiae</name>
    <dbReference type="NCBI Taxonomy" id="194197"/>
    <lineage>
        <taxon>Bacteria</taxon>
        <taxon>Pseudomonadati</taxon>
        <taxon>Pseudomonadota</taxon>
        <taxon>Betaproteobacteria</taxon>
        <taxon>Neisseriales</taxon>
        <taxon>Neisseriaceae</taxon>
        <taxon>Neisseria</taxon>
    </lineage>
</organism>
<dbReference type="RefSeq" id="WP_085364964.1">
    <property type="nucleotide sequence ID" value="NZ_CAUJPZ010000008.1"/>
</dbReference>
<name>A0A1X3DG74_9NEIS</name>
<dbReference type="PROSITE" id="PS51257">
    <property type="entry name" value="PROKAR_LIPOPROTEIN"/>
    <property type="match status" value="1"/>
</dbReference>
<dbReference type="EMBL" id="MTBO01000002">
    <property type="protein sequence ID" value="OSI18467.1"/>
    <property type="molecule type" value="Genomic_DNA"/>
</dbReference>
<dbReference type="STRING" id="194197.BWD09_01425"/>
<dbReference type="OrthoDB" id="8606465at2"/>